<organism evidence="10 11">
    <name type="scientific">Stereocaulon virgatum</name>
    <dbReference type="NCBI Taxonomy" id="373712"/>
    <lineage>
        <taxon>Eukaryota</taxon>
        <taxon>Fungi</taxon>
        <taxon>Dikarya</taxon>
        <taxon>Ascomycota</taxon>
        <taxon>Pezizomycotina</taxon>
        <taxon>Lecanoromycetes</taxon>
        <taxon>OSLEUM clade</taxon>
        <taxon>Lecanoromycetidae</taxon>
        <taxon>Lecanorales</taxon>
        <taxon>Lecanorineae</taxon>
        <taxon>Stereocaulaceae</taxon>
        <taxon>Stereocaulon</taxon>
    </lineage>
</organism>
<protein>
    <recommendedName>
        <fullName evidence="7">Mediator of RNA polymerase II transcription subunit 1</fullName>
    </recommendedName>
    <alternativeName>
        <fullName evidence="7">Mediator complex subunit 1</fullName>
    </alternativeName>
</protein>
<feature type="region of interest" description="Disordered" evidence="8">
    <location>
        <begin position="399"/>
        <end position="422"/>
    </location>
</feature>
<keyword evidence="4 7" id="KW-0010">Activator</keyword>
<comment type="caution">
    <text evidence="10">The sequence shown here is derived from an EMBL/GenBank/DDBJ whole genome shotgun (WGS) entry which is preliminary data.</text>
</comment>
<evidence type="ECO:0000256" key="4">
    <source>
        <dbReference type="ARBA" id="ARBA00023159"/>
    </source>
</evidence>
<dbReference type="EMBL" id="JBEFKJ010000007">
    <property type="protein sequence ID" value="KAL2045274.1"/>
    <property type="molecule type" value="Genomic_DNA"/>
</dbReference>
<keyword evidence="5 7" id="KW-0804">Transcription</keyword>
<evidence type="ECO:0000256" key="6">
    <source>
        <dbReference type="ARBA" id="ARBA00023242"/>
    </source>
</evidence>
<proteinExistence type="inferred from homology"/>
<dbReference type="PANTHER" id="PTHR35041">
    <property type="entry name" value="MEDIATOR OF RNA POLYMERASE II TRANSCRIPTION SUBUNIT 1"/>
    <property type="match status" value="1"/>
</dbReference>
<sequence>MECLWDEGRGDGDGGRTLTIAGTGVIVDVEFRGEVVEGVVLQFEGSRESVKEGAAAGAEVLRRDLRGDGETGYVSLDGFVNNLERLATMDRLGGGGVSCFDAVDGLYRSLEKVFTWETGKVKELKIESVEENVLCRQSGRPRLHTKGRVGLSLQYWMERRLLAEKQPGPDAMDVDTATTVNEDEQDEPSIWSAIIECEASSAALYTSIKVSNDWVSEAVEKPAPTQDNGLPIDDSPIDWQEPPPTLLAPESPKNQTDVNRDPLLTHPKLPDVRFVARFEPPVIVPLQLAIDIHESVGSPLAQESLLPTTYENLLFEDIDTKNQLIPNPRILEKTITTYNPPTTSFSTHKHKYTLFTQPQDYARAITNLPFTHPRQILVLLPTLRQWALAGSLLRRSFAPATSDTTAPPTHTNGHPTPTPQPTALSIEAALANFLSTPLTPPPSSPHTASHSFPHSTRDIQITLTTHPLPRLSLHFPNPHQNGKLASIGFNIGLNGIIDGVDVDDGRAAWQGNGSGSGGDLEGVGSLRERVRRVMEIGEDAGIGVEWLVRG</sequence>
<evidence type="ECO:0000256" key="1">
    <source>
        <dbReference type="ARBA" id="ARBA00004123"/>
    </source>
</evidence>
<comment type="function">
    <text evidence="7">Component of the Mediator complex, a coactivator involved in the regulated transcription of nearly all RNA polymerase II-dependent genes. Mediator functions as a bridge to convey information from gene-specific regulatory proteins to the basal RNA polymerase II transcription machinery. Mediator is recruited to promoters by direct interactions with regulatory proteins and serves as a scaffold for the assembly of a functional preinitiation complex with RNA polymerase II and the general transcription factors.</text>
</comment>
<evidence type="ECO:0000256" key="8">
    <source>
        <dbReference type="SAM" id="MobiDB-lite"/>
    </source>
</evidence>
<dbReference type="InterPro" id="IPR019680">
    <property type="entry name" value="Mediator_Med1"/>
</dbReference>
<feature type="region of interest" description="Disordered" evidence="8">
    <location>
        <begin position="221"/>
        <end position="264"/>
    </location>
</feature>
<reference evidence="10 11" key="1">
    <citation type="submission" date="2024-09" db="EMBL/GenBank/DDBJ databases">
        <title>Rethinking Asexuality: The Enigmatic Case of Functional Sexual Genes in Lepraria (Stereocaulaceae).</title>
        <authorList>
            <person name="Doellman M."/>
            <person name="Sun Y."/>
            <person name="Barcenas-Pena A."/>
            <person name="Lumbsch H.T."/>
            <person name="Grewe F."/>
        </authorList>
    </citation>
    <scope>NUCLEOTIDE SEQUENCE [LARGE SCALE GENOMIC DNA]</scope>
    <source>
        <strain evidence="10 11">Mercado 3170</strain>
    </source>
</reference>
<evidence type="ECO:0000256" key="2">
    <source>
        <dbReference type="ARBA" id="ARBA00006210"/>
    </source>
</evidence>
<feature type="domain" description="Mediator complex subunit Med1" evidence="9">
    <location>
        <begin position="1"/>
        <end position="397"/>
    </location>
</feature>
<accession>A0ABR4AKS1</accession>
<evidence type="ECO:0000256" key="3">
    <source>
        <dbReference type="ARBA" id="ARBA00023015"/>
    </source>
</evidence>
<keyword evidence="11" id="KW-1185">Reference proteome</keyword>
<feature type="region of interest" description="Disordered" evidence="8">
    <location>
        <begin position="434"/>
        <end position="453"/>
    </location>
</feature>
<evidence type="ECO:0000256" key="5">
    <source>
        <dbReference type="ARBA" id="ARBA00023163"/>
    </source>
</evidence>
<feature type="compositionally biased region" description="Low complexity" evidence="8">
    <location>
        <begin position="399"/>
        <end position="415"/>
    </location>
</feature>
<evidence type="ECO:0000259" key="9">
    <source>
        <dbReference type="Pfam" id="PF10744"/>
    </source>
</evidence>
<keyword evidence="3 7" id="KW-0805">Transcription regulation</keyword>
<gene>
    <name evidence="10" type="ORF">N7G274_002357</name>
</gene>
<dbReference type="Proteomes" id="UP001590950">
    <property type="component" value="Unassembled WGS sequence"/>
</dbReference>
<evidence type="ECO:0000256" key="7">
    <source>
        <dbReference type="RuleBase" id="RU364059"/>
    </source>
</evidence>
<evidence type="ECO:0000313" key="11">
    <source>
        <dbReference type="Proteomes" id="UP001590950"/>
    </source>
</evidence>
<evidence type="ECO:0000313" key="10">
    <source>
        <dbReference type="EMBL" id="KAL2045274.1"/>
    </source>
</evidence>
<name>A0ABR4AKS1_9LECA</name>
<dbReference type="Pfam" id="PF10744">
    <property type="entry name" value="Med1"/>
    <property type="match status" value="1"/>
</dbReference>
<dbReference type="PANTHER" id="PTHR35041:SF4">
    <property type="entry name" value="MEDIATOR OF RNA POLYMERASE II TRANSCRIPTION SUBUNIT 1"/>
    <property type="match status" value="1"/>
</dbReference>
<keyword evidence="6 7" id="KW-0539">Nucleus</keyword>
<comment type="subcellular location">
    <subcellularLocation>
        <location evidence="1 7">Nucleus</location>
    </subcellularLocation>
</comment>
<comment type="similarity">
    <text evidence="2 7">Belongs to the Mediator complex subunit 1 family.</text>
</comment>